<evidence type="ECO:0000313" key="2">
    <source>
        <dbReference type="Proteomes" id="UP000886721"/>
    </source>
</evidence>
<protein>
    <submittedName>
        <fullName evidence="1">Uncharacterized protein</fullName>
    </submittedName>
</protein>
<name>A0A9D2B8B5_9FIRM</name>
<accession>A0A9D2B8B5</accession>
<reference evidence="1" key="2">
    <citation type="submission" date="2021-04" db="EMBL/GenBank/DDBJ databases">
        <authorList>
            <person name="Gilroy R."/>
        </authorList>
    </citation>
    <scope>NUCLEOTIDE SEQUENCE</scope>
    <source>
        <strain evidence="1">CHK191-13928</strain>
    </source>
</reference>
<dbReference type="EMBL" id="DXEM01000004">
    <property type="protein sequence ID" value="HIX66673.1"/>
    <property type="molecule type" value="Genomic_DNA"/>
</dbReference>
<dbReference type="AlphaFoldDB" id="A0A9D2B8B5"/>
<evidence type="ECO:0000313" key="1">
    <source>
        <dbReference type="EMBL" id="HIX66673.1"/>
    </source>
</evidence>
<gene>
    <name evidence="1" type="ORF">H9735_00955</name>
</gene>
<dbReference type="Proteomes" id="UP000886721">
    <property type="component" value="Unassembled WGS sequence"/>
</dbReference>
<organism evidence="1 2">
    <name type="scientific">Candidatus Anaerostipes excrementavium</name>
    <dbReference type="NCBI Taxonomy" id="2838463"/>
    <lineage>
        <taxon>Bacteria</taxon>
        <taxon>Bacillati</taxon>
        <taxon>Bacillota</taxon>
        <taxon>Clostridia</taxon>
        <taxon>Lachnospirales</taxon>
        <taxon>Lachnospiraceae</taxon>
        <taxon>Anaerostipes</taxon>
    </lineage>
</organism>
<reference evidence="1" key="1">
    <citation type="journal article" date="2021" name="PeerJ">
        <title>Extensive microbial diversity within the chicken gut microbiome revealed by metagenomics and culture.</title>
        <authorList>
            <person name="Gilroy R."/>
            <person name="Ravi A."/>
            <person name="Getino M."/>
            <person name="Pursley I."/>
            <person name="Horton D.L."/>
            <person name="Alikhan N.F."/>
            <person name="Baker D."/>
            <person name="Gharbi K."/>
            <person name="Hall N."/>
            <person name="Watson M."/>
            <person name="Adriaenssens E.M."/>
            <person name="Foster-Nyarko E."/>
            <person name="Jarju S."/>
            <person name="Secka A."/>
            <person name="Antonio M."/>
            <person name="Oren A."/>
            <person name="Chaudhuri R.R."/>
            <person name="La Ragione R."/>
            <person name="Hildebrand F."/>
            <person name="Pallen M.J."/>
        </authorList>
    </citation>
    <scope>NUCLEOTIDE SEQUENCE</scope>
    <source>
        <strain evidence="1">CHK191-13928</strain>
    </source>
</reference>
<comment type="caution">
    <text evidence="1">The sequence shown here is derived from an EMBL/GenBank/DDBJ whole genome shotgun (WGS) entry which is preliminary data.</text>
</comment>
<proteinExistence type="predicted"/>
<sequence length="143" mass="16956">MDFLQNYENRSIRTISICFCFLNLTHTEERKLYEIQEKMSEAPFQIRQSYVFGDQTVNATEFYEFRPGFYTKIEAADVRYPAHEALLLAAGMMEKESKTWEEDNTHRNLLVIIGEEPASDPSYEKIKHWICEWKQTPFDLLSL</sequence>